<keyword evidence="2" id="KW-0472">Membrane</keyword>
<sequence>MDSDRRSGFSQYNENAYSANSRAAPNTHARDMSMASNFYNSRTSRDIQAGQKGAYFDNRETQNASKGDDLNPDNGWDVYADFNNAGPRYSSVKAKNDGYQALPSPSMRPPASVRGQEADTPVELVTVPALGAEWKAEELRAMTKKGRKEDRDYERRQKFKAWWRDEIGLCGKWGTRRTIVWLAFFLICATGIILAFTIPRVPSFTWNTGAPLANSTNEDDEPKFGRFPASFTFNASLDVHLDTGKNFLPLKFKHMHAEVASLDTLKKIGEGDLYGYVLPAKAFTRVLIPVTFNYTAANTSDTTWSTVYNACRNKNQYTGGVRPGINLSVAVSMDIAGLVTKSTTSATLTEAPCPFELSNNNS</sequence>
<protein>
    <submittedName>
        <fullName evidence="3">Uncharacterized protein</fullName>
    </submittedName>
</protein>
<dbReference type="OMA" id="WKEWKRG"/>
<proteinExistence type="predicted"/>
<reference evidence="3 4" key="1">
    <citation type="journal article" date="2011" name="PLoS Pathog.">
        <title>Endophytic Life Strategies Decoded by Genome and Transcriptome Analyses of the Mutualistic Root Symbiont Piriformospora indica.</title>
        <authorList>
            <person name="Zuccaro A."/>
            <person name="Lahrmann U."/>
            <person name="Guldener U."/>
            <person name="Langen G."/>
            <person name="Pfiffi S."/>
            <person name="Biedenkopf D."/>
            <person name="Wong P."/>
            <person name="Samans B."/>
            <person name="Grimm C."/>
            <person name="Basiewicz M."/>
            <person name="Murat C."/>
            <person name="Martin F."/>
            <person name="Kogel K.H."/>
        </authorList>
    </citation>
    <scope>NUCLEOTIDE SEQUENCE [LARGE SCALE GENOMIC DNA]</scope>
    <source>
        <strain evidence="3 4">DSM 11827</strain>
    </source>
</reference>
<keyword evidence="4" id="KW-1185">Reference proteome</keyword>
<dbReference type="STRING" id="1109443.G4T8H6"/>
<evidence type="ECO:0000313" key="4">
    <source>
        <dbReference type="Proteomes" id="UP000007148"/>
    </source>
</evidence>
<dbReference type="InParanoid" id="G4T8H6"/>
<accession>G4T8H6</accession>
<dbReference type="Proteomes" id="UP000007148">
    <property type="component" value="Unassembled WGS sequence"/>
</dbReference>
<dbReference type="eggNOG" id="ENOG502S4QJ">
    <property type="taxonomic scope" value="Eukaryota"/>
</dbReference>
<evidence type="ECO:0000256" key="2">
    <source>
        <dbReference type="SAM" id="Phobius"/>
    </source>
</evidence>
<name>G4T8H6_SERID</name>
<keyword evidence="2" id="KW-0812">Transmembrane</keyword>
<feature type="compositionally biased region" description="Polar residues" evidence="1">
    <location>
        <begin position="8"/>
        <end position="24"/>
    </location>
</feature>
<dbReference type="AlphaFoldDB" id="G4T8H6"/>
<gene>
    <name evidence="3" type="ORF">PIIN_01447</name>
</gene>
<dbReference type="HOGENOM" id="CLU_053753_0_0_1"/>
<dbReference type="EMBL" id="CAFZ01000017">
    <property type="protein sequence ID" value="CCA67619.1"/>
    <property type="molecule type" value="Genomic_DNA"/>
</dbReference>
<feature type="transmembrane region" description="Helical" evidence="2">
    <location>
        <begin position="179"/>
        <end position="198"/>
    </location>
</feature>
<organism evidence="3 4">
    <name type="scientific">Serendipita indica (strain DSM 11827)</name>
    <name type="common">Root endophyte fungus</name>
    <name type="synonym">Piriformospora indica</name>
    <dbReference type="NCBI Taxonomy" id="1109443"/>
    <lineage>
        <taxon>Eukaryota</taxon>
        <taxon>Fungi</taxon>
        <taxon>Dikarya</taxon>
        <taxon>Basidiomycota</taxon>
        <taxon>Agaricomycotina</taxon>
        <taxon>Agaricomycetes</taxon>
        <taxon>Sebacinales</taxon>
        <taxon>Serendipitaceae</taxon>
        <taxon>Serendipita</taxon>
    </lineage>
</organism>
<comment type="caution">
    <text evidence="3">The sequence shown here is derived from an EMBL/GenBank/DDBJ whole genome shotgun (WGS) entry which is preliminary data.</text>
</comment>
<evidence type="ECO:0000313" key="3">
    <source>
        <dbReference type="EMBL" id="CCA67619.1"/>
    </source>
</evidence>
<evidence type="ECO:0000256" key="1">
    <source>
        <dbReference type="SAM" id="MobiDB-lite"/>
    </source>
</evidence>
<keyword evidence="2" id="KW-1133">Transmembrane helix</keyword>
<feature type="region of interest" description="Disordered" evidence="1">
    <location>
        <begin position="1"/>
        <end position="37"/>
    </location>
</feature>
<dbReference type="OrthoDB" id="5582002at2759"/>